<evidence type="ECO:0000256" key="2">
    <source>
        <dbReference type="ARBA" id="ARBA00022448"/>
    </source>
</evidence>
<evidence type="ECO:0000313" key="16">
    <source>
        <dbReference type="EMBL" id="MDH7637642.1"/>
    </source>
</evidence>
<evidence type="ECO:0000256" key="4">
    <source>
        <dbReference type="ARBA" id="ARBA00022496"/>
    </source>
</evidence>
<feature type="chain" id="PRO_5046862877" evidence="13">
    <location>
        <begin position="21"/>
        <end position="777"/>
    </location>
</feature>
<evidence type="ECO:0000256" key="11">
    <source>
        <dbReference type="PROSITE-ProRule" id="PRU01360"/>
    </source>
</evidence>
<accession>A0ABT6MXA9</accession>
<proteinExistence type="inferred from homology"/>
<keyword evidence="10 11" id="KW-0998">Cell outer membrane</keyword>
<evidence type="ECO:0000256" key="10">
    <source>
        <dbReference type="ARBA" id="ARBA00023237"/>
    </source>
</evidence>
<evidence type="ECO:0000256" key="13">
    <source>
        <dbReference type="SAM" id="SignalP"/>
    </source>
</evidence>
<dbReference type="Pfam" id="PF07715">
    <property type="entry name" value="Plug"/>
    <property type="match status" value="1"/>
</dbReference>
<comment type="subcellular location">
    <subcellularLocation>
        <location evidence="1 11">Cell outer membrane</location>
        <topology evidence="1 11">Multi-pass membrane protein</topology>
    </subcellularLocation>
</comment>
<evidence type="ECO:0000256" key="8">
    <source>
        <dbReference type="ARBA" id="ARBA00023077"/>
    </source>
</evidence>
<evidence type="ECO:0000256" key="7">
    <source>
        <dbReference type="ARBA" id="ARBA00023065"/>
    </source>
</evidence>
<organism evidence="16 17">
    <name type="scientific">Sphingomonas oryzagri</name>
    <dbReference type="NCBI Taxonomy" id="3042314"/>
    <lineage>
        <taxon>Bacteria</taxon>
        <taxon>Pseudomonadati</taxon>
        <taxon>Pseudomonadota</taxon>
        <taxon>Alphaproteobacteria</taxon>
        <taxon>Sphingomonadales</taxon>
        <taxon>Sphingomonadaceae</taxon>
        <taxon>Sphingomonas</taxon>
    </lineage>
</organism>
<comment type="caution">
    <text evidence="16">The sequence shown here is derived from an EMBL/GenBank/DDBJ whole genome shotgun (WGS) entry which is preliminary data.</text>
</comment>
<protein>
    <submittedName>
        <fullName evidence="16">TonB-dependent receptor</fullName>
    </submittedName>
</protein>
<keyword evidence="16" id="KW-0675">Receptor</keyword>
<evidence type="ECO:0000256" key="9">
    <source>
        <dbReference type="ARBA" id="ARBA00023136"/>
    </source>
</evidence>
<dbReference type="Pfam" id="PF00593">
    <property type="entry name" value="TonB_dep_Rec_b-barrel"/>
    <property type="match status" value="1"/>
</dbReference>
<dbReference type="InterPro" id="IPR012910">
    <property type="entry name" value="Plug_dom"/>
</dbReference>
<evidence type="ECO:0000259" key="15">
    <source>
        <dbReference type="Pfam" id="PF07715"/>
    </source>
</evidence>
<feature type="signal peptide" evidence="13">
    <location>
        <begin position="1"/>
        <end position="20"/>
    </location>
</feature>
<sequence>MKKIDLVVTTLVGTCVSFFALPFSGQAQDAAASSAPVAVGGAAEGQADIVVSARKRDERLQQLPLTVSALTGAALASSGAHDVKDVLRAIPGISYSGVDRGLSNYNIRGIGTSANSPTVGIYLDDVALNTLSTSFSGAFDPAFFDMERLEVLKGPQGTLYGGSAMGGAIKYVSRRPSLVATTFDSALGVAGTHGGSPGYNGEGVVNIPLSPTIAVRGGFSYRHDGGYIDNVADGTVTYYKFAAANPPAAFSPAQRASLSGYSNDNYNDARTMVGRGSILWQPDSSLSVLAQAFYQDYRQANPTLGFPDQHGLIASYRIAQPTTDKDGIYSLQVQKSFASVQLTSLTAYYDRNIAYDRDYSYFIGGLIPSLYGLTSINSSVSKTHTYSQELRLSSDYGSASRFQWLVGAYASRQNDRLIQAVNTPGGEATLGGTTLGYYGNIQTITKQVAGFAELTYSLTDKLKLTAGGRVFYIHIYANSLGSGLLNGGVTSLARSSKESGVNPKAQVSYQATPDNLLYASATKGFRPGGPNRNNISSVVCGSALAELGLTAAPTDFGSDNLWTYELGSKNQFLGRAVTANASVYYTDWKKIQQQVSLSCGFAYTGNVGSADVKGAEIELSANPTRWLHIGGNATFADSRITATATGLTAQVGDGILGVPKWMANAYAAVDFPVGSLDGSFRVDYQYQGRARRQFERTLTTAYPDGTTGMIANPAQFRAGYQLVNLQVSVKHGAWDAQLYANNLFDVHPAFDVSTSLGALTESVIRPRTIGIQTHFHF</sequence>
<keyword evidence="17" id="KW-1185">Reference proteome</keyword>
<keyword evidence="6" id="KW-0408">Iron</keyword>
<keyword evidence="3 11" id="KW-1134">Transmembrane beta strand</keyword>
<name>A0ABT6MXA9_9SPHN</name>
<dbReference type="Proteomes" id="UP001160625">
    <property type="component" value="Unassembled WGS sequence"/>
</dbReference>
<keyword evidence="2 11" id="KW-0813">Transport</keyword>
<evidence type="ECO:0000313" key="17">
    <source>
        <dbReference type="Proteomes" id="UP001160625"/>
    </source>
</evidence>
<dbReference type="RefSeq" id="WP_281042986.1">
    <property type="nucleotide sequence ID" value="NZ_JARYGZ010000001.1"/>
</dbReference>
<dbReference type="SUPFAM" id="SSF56935">
    <property type="entry name" value="Porins"/>
    <property type="match status" value="1"/>
</dbReference>
<dbReference type="InterPro" id="IPR036942">
    <property type="entry name" value="Beta-barrel_TonB_sf"/>
</dbReference>
<dbReference type="PANTHER" id="PTHR32552:SF81">
    <property type="entry name" value="TONB-DEPENDENT OUTER MEMBRANE RECEPTOR"/>
    <property type="match status" value="1"/>
</dbReference>
<evidence type="ECO:0000256" key="5">
    <source>
        <dbReference type="ARBA" id="ARBA00022692"/>
    </source>
</evidence>
<dbReference type="EMBL" id="JARYGZ010000001">
    <property type="protein sequence ID" value="MDH7637642.1"/>
    <property type="molecule type" value="Genomic_DNA"/>
</dbReference>
<keyword evidence="13" id="KW-0732">Signal</keyword>
<dbReference type="Gene3D" id="2.40.170.20">
    <property type="entry name" value="TonB-dependent receptor, beta-barrel domain"/>
    <property type="match status" value="1"/>
</dbReference>
<keyword evidence="9 11" id="KW-0472">Membrane</keyword>
<comment type="similarity">
    <text evidence="11 12">Belongs to the TonB-dependent receptor family.</text>
</comment>
<keyword evidence="5 11" id="KW-0812">Transmembrane</keyword>
<dbReference type="InterPro" id="IPR000531">
    <property type="entry name" value="Beta-barrel_TonB"/>
</dbReference>
<feature type="domain" description="TonB-dependent receptor-like beta-barrel" evidence="14">
    <location>
        <begin position="265"/>
        <end position="743"/>
    </location>
</feature>
<evidence type="ECO:0000256" key="1">
    <source>
        <dbReference type="ARBA" id="ARBA00004571"/>
    </source>
</evidence>
<evidence type="ECO:0000256" key="3">
    <source>
        <dbReference type="ARBA" id="ARBA00022452"/>
    </source>
</evidence>
<evidence type="ECO:0000259" key="14">
    <source>
        <dbReference type="Pfam" id="PF00593"/>
    </source>
</evidence>
<feature type="domain" description="TonB-dependent receptor plug" evidence="15">
    <location>
        <begin position="60"/>
        <end position="168"/>
    </location>
</feature>
<dbReference type="PROSITE" id="PS52016">
    <property type="entry name" value="TONB_DEPENDENT_REC_3"/>
    <property type="match status" value="1"/>
</dbReference>
<dbReference type="PANTHER" id="PTHR32552">
    <property type="entry name" value="FERRICHROME IRON RECEPTOR-RELATED"/>
    <property type="match status" value="1"/>
</dbReference>
<reference evidence="16" key="1">
    <citation type="submission" date="2023-04" db="EMBL/GenBank/DDBJ databases">
        <title>Sphingomonas sp. MAHUQ-71 isolated from rice field.</title>
        <authorList>
            <person name="Huq M.A."/>
        </authorList>
    </citation>
    <scope>NUCLEOTIDE SEQUENCE</scope>
    <source>
        <strain evidence="16">MAHUQ-71</strain>
    </source>
</reference>
<dbReference type="InterPro" id="IPR039426">
    <property type="entry name" value="TonB-dep_rcpt-like"/>
</dbReference>
<keyword evidence="4" id="KW-0410">Iron transport</keyword>
<keyword evidence="7" id="KW-0406">Ion transport</keyword>
<evidence type="ECO:0000256" key="12">
    <source>
        <dbReference type="RuleBase" id="RU003357"/>
    </source>
</evidence>
<keyword evidence="8 12" id="KW-0798">TonB box</keyword>
<evidence type="ECO:0000256" key="6">
    <source>
        <dbReference type="ARBA" id="ARBA00023004"/>
    </source>
</evidence>
<gene>
    <name evidence="16" type="ORF">QGN17_02755</name>
</gene>